<dbReference type="PANTHER" id="PTHR19328:SF75">
    <property type="entry name" value="ALDOSE SUGAR DEHYDROGENASE YLII"/>
    <property type="match status" value="1"/>
</dbReference>
<evidence type="ECO:0000313" key="5">
    <source>
        <dbReference type="Proteomes" id="UP000481583"/>
    </source>
</evidence>
<dbReference type="Gene3D" id="2.60.40.10">
    <property type="entry name" value="Immunoglobulins"/>
    <property type="match status" value="1"/>
</dbReference>
<feature type="region of interest" description="Disordered" evidence="1">
    <location>
        <begin position="35"/>
        <end position="60"/>
    </location>
</feature>
<dbReference type="InterPro" id="IPR035986">
    <property type="entry name" value="PKD_dom_sf"/>
</dbReference>
<reference evidence="4 5" key="1">
    <citation type="submission" date="2020-02" db="EMBL/GenBank/DDBJ databases">
        <title>Whole-genome analyses of novel actinobacteria.</title>
        <authorList>
            <person name="Sahin N."/>
        </authorList>
    </citation>
    <scope>NUCLEOTIDE SEQUENCE [LARGE SCALE GENOMIC DNA]</scope>
    <source>
        <strain evidence="4 5">A7024</strain>
    </source>
</reference>
<organism evidence="4 5">
    <name type="scientific">Streptomyces coryli</name>
    <dbReference type="NCBI Taxonomy" id="1128680"/>
    <lineage>
        <taxon>Bacteria</taxon>
        <taxon>Bacillati</taxon>
        <taxon>Actinomycetota</taxon>
        <taxon>Actinomycetes</taxon>
        <taxon>Kitasatosporales</taxon>
        <taxon>Streptomycetaceae</taxon>
        <taxon>Streptomyces</taxon>
    </lineage>
</organism>
<dbReference type="InterPro" id="IPR006311">
    <property type="entry name" value="TAT_signal"/>
</dbReference>
<dbReference type="EMBL" id="JAAKZV010000048">
    <property type="protein sequence ID" value="NGN64977.1"/>
    <property type="molecule type" value="Genomic_DNA"/>
</dbReference>
<dbReference type="Pfam" id="PF07995">
    <property type="entry name" value="GSDH"/>
    <property type="match status" value="1"/>
</dbReference>
<accession>A0A6G4U117</accession>
<dbReference type="SMART" id="SM00089">
    <property type="entry name" value="PKD"/>
    <property type="match status" value="1"/>
</dbReference>
<dbReference type="InterPro" id="IPR013783">
    <property type="entry name" value="Ig-like_fold"/>
</dbReference>
<dbReference type="InterPro" id="IPR000601">
    <property type="entry name" value="PKD_dom"/>
</dbReference>
<dbReference type="PANTHER" id="PTHR19328">
    <property type="entry name" value="HEDGEHOG-INTERACTING PROTEIN"/>
    <property type="match status" value="1"/>
</dbReference>
<gene>
    <name evidence="4" type="ORF">G5C51_13860</name>
</gene>
<dbReference type="GO" id="GO:0005975">
    <property type="term" value="P:carbohydrate metabolic process"/>
    <property type="evidence" value="ECO:0007669"/>
    <property type="project" value="UniProtKB-ARBA"/>
</dbReference>
<evidence type="ECO:0000256" key="2">
    <source>
        <dbReference type="SAM" id="SignalP"/>
    </source>
</evidence>
<dbReference type="AlphaFoldDB" id="A0A6G4U117"/>
<feature type="compositionally biased region" description="Low complexity" evidence="1">
    <location>
        <begin position="35"/>
        <end position="52"/>
    </location>
</feature>
<proteinExistence type="predicted"/>
<evidence type="ECO:0000259" key="3">
    <source>
        <dbReference type="PROSITE" id="PS50093"/>
    </source>
</evidence>
<dbReference type="InterPro" id="IPR011042">
    <property type="entry name" value="6-blade_b-propeller_TolB-like"/>
</dbReference>
<keyword evidence="2" id="KW-0732">Signal</keyword>
<dbReference type="PROSITE" id="PS51318">
    <property type="entry name" value="TAT"/>
    <property type="match status" value="1"/>
</dbReference>
<dbReference type="Proteomes" id="UP000481583">
    <property type="component" value="Unassembled WGS sequence"/>
</dbReference>
<dbReference type="SUPFAM" id="SSF50952">
    <property type="entry name" value="Soluble quinoprotein glucose dehydrogenase"/>
    <property type="match status" value="1"/>
</dbReference>
<evidence type="ECO:0000313" key="4">
    <source>
        <dbReference type="EMBL" id="NGN64977.1"/>
    </source>
</evidence>
<sequence>MSGRLSLGRRRLGRFSAVVAGLVTAALLTAPGVSAAPPATDSAAPAASAGADAPPPDSSFEKVTLNDRPGEPMDLAVLPDKTVLHVTRKGQIWQNNPDSGVNKLVAEMDLYLHDEEGLQNVAIDPGFEKNRWVYLYYSPKLDTPVDDPVTPANEGDAPFDGTSADWDKFKGHLQLSRFKFTGGKLHMDTEQKIMQVPVDRGICCHVGGDIAFDGDGNLYLTTGDDTNPFESQGYSPIDERSTRHPAMDAQRTSANTNDLRGKVLRIKVGRDGSYAIPGGNLFKKGTPKTKPEIYAMGMRNPFRIEVNRETGAVYVADYSPDARQADPKRGPAGHGRWFQVNKAGNYGWPYCVTPTMPYQDYDFATGESRGAFDCAKPVNQSPNNTGLTELPPVQQPDVWYSYSASAEFPGLGTGSIGPMAGPAYDYNRRVANKPGSVAWPRYYDGVPLFHEWTRDYIKEFRLDSSGKVAAINPVVPTVGSPTVDNPMDIEFGPDGALYVLEYGDGYFSENEDAQLARIDYIGPGGNHAPDPKISATPVKGLSPLKVDFSSAGTSDPDGDKLRYAWDFNGDGRTDSRSANPSYTYTKDGVFKATLTVTDEHGRHASWDVDITVGNQAPVVELVKPAANQPFTFGDAVAFEVKVTDEDPIDCSKVQVHYLIGHETHGHPQTTAAGCTGTIQTAPVSGHDPNEITAVFVAEYADSTGLSGSDQVVLKQTP</sequence>
<feature type="domain" description="PKD" evidence="3">
    <location>
        <begin position="529"/>
        <end position="612"/>
    </location>
</feature>
<keyword evidence="5" id="KW-1185">Reference proteome</keyword>
<dbReference type="Pfam" id="PF18911">
    <property type="entry name" value="PKD_4"/>
    <property type="match status" value="1"/>
</dbReference>
<dbReference type="Gene3D" id="2.120.10.30">
    <property type="entry name" value="TolB, C-terminal domain"/>
    <property type="match status" value="1"/>
</dbReference>
<name>A0A6G4U117_9ACTN</name>
<feature type="signal peptide" evidence="2">
    <location>
        <begin position="1"/>
        <end position="35"/>
    </location>
</feature>
<dbReference type="PROSITE" id="PS50093">
    <property type="entry name" value="PKD"/>
    <property type="match status" value="1"/>
</dbReference>
<comment type="caution">
    <text evidence="4">The sequence shown here is derived from an EMBL/GenBank/DDBJ whole genome shotgun (WGS) entry which is preliminary data.</text>
</comment>
<dbReference type="InterPro" id="IPR022409">
    <property type="entry name" value="PKD/Chitinase_dom"/>
</dbReference>
<dbReference type="InterPro" id="IPR012938">
    <property type="entry name" value="Glc/Sorbosone_DH"/>
</dbReference>
<evidence type="ECO:0000256" key="1">
    <source>
        <dbReference type="SAM" id="MobiDB-lite"/>
    </source>
</evidence>
<dbReference type="CDD" id="cd00146">
    <property type="entry name" value="PKD"/>
    <property type="match status" value="1"/>
</dbReference>
<dbReference type="SUPFAM" id="SSF49299">
    <property type="entry name" value="PKD domain"/>
    <property type="match status" value="1"/>
</dbReference>
<feature type="chain" id="PRO_5026065568" evidence="2">
    <location>
        <begin position="36"/>
        <end position="717"/>
    </location>
</feature>
<dbReference type="InterPro" id="IPR011041">
    <property type="entry name" value="Quinoprot_gluc/sorb_DH_b-prop"/>
</dbReference>
<protein>
    <submittedName>
        <fullName evidence="4">PKD domain-containing protein</fullName>
    </submittedName>
</protein>